<evidence type="ECO:0000256" key="2">
    <source>
        <dbReference type="ARBA" id="ARBA00022840"/>
    </source>
</evidence>
<feature type="region of interest" description="Disordered" evidence="3">
    <location>
        <begin position="78"/>
        <end position="103"/>
    </location>
</feature>
<sequence length="173" mass="18926">MMNKDKVIELLKTVSYPGFSRDIVSFGMVRDVKIEDDSISVILEIKTQNEDKKENVINKVNELLQNTNVFQKITVSIEKDSNQQPKSQSPQSSEGQPPQPLGGVKHVLAVASGKGGVGKSTVAANIALSLKNMGHKVGLLDLDIYGPSLPIILGIDEQPDLTQERKLIPLEHM</sequence>
<evidence type="ECO:0000259" key="4">
    <source>
        <dbReference type="Pfam" id="PF01883"/>
    </source>
</evidence>
<dbReference type="Gene3D" id="3.30.300.130">
    <property type="entry name" value="Fe-S cluster assembly (FSCA)"/>
    <property type="match status" value="1"/>
</dbReference>
<protein>
    <recommendedName>
        <fullName evidence="4">MIP18 family-like domain-containing protein</fullName>
    </recommendedName>
</protein>
<dbReference type="PANTHER" id="PTHR42961:SF2">
    <property type="entry name" value="IRON-SULFUR PROTEIN NUBPL"/>
    <property type="match status" value="1"/>
</dbReference>
<dbReference type="SUPFAM" id="SSF52540">
    <property type="entry name" value="P-loop containing nucleoside triphosphate hydrolases"/>
    <property type="match status" value="1"/>
</dbReference>
<reference evidence="5" key="1">
    <citation type="submission" date="2018-05" db="EMBL/GenBank/DDBJ databases">
        <authorList>
            <person name="Lanie J.A."/>
            <person name="Ng W.-L."/>
            <person name="Kazmierczak K.M."/>
            <person name="Andrzejewski T.M."/>
            <person name="Davidsen T.M."/>
            <person name="Wayne K.J."/>
            <person name="Tettelin H."/>
            <person name="Glass J.I."/>
            <person name="Rusch D."/>
            <person name="Podicherti R."/>
            <person name="Tsui H.-C.T."/>
            <person name="Winkler M.E."/>
        </authorList>
    </citation>
    <scope>NUCLEOTIDE SEQUENCE</scope>
</reference>
<dbReference type="GO" id="GO:0005524">
    <property type="term" value="F:ATP binding"/>
    <property type="evidence" value="ECO:0007669"/>
    <property type="project" value="UniProtKB-KW"/>
</dbReference>
<keyword evidence="2" id="KW-0067">ATP-binding</keyword>
<dbReference type="InterPro" id="IPR044304">
    <property type="entry name" value="NUBPL-like"/>
</dbReference>
<dbReference type="GO" id="GO:0016226">
    <property type="term" value="P:iron-sulfur cluster assembly"/>
    <property type="evidence" value="ECO:0007669"/>
    <property type="project" value="InterPro"/>
</dbReference>
<name>A0A381Z1V5_9ZZZZ</name>
<proteinExistence type="predicted"/>
<gene>
    <name evidence="5" type="ORF">METZ01_LOCUS135571</name>
</gene>
<keyword evidence="1" id="KW-0547">Nucleotide-binding</keyword>
<dbReference type="EMBL" id="UINC01019525">
    <property type="protein sequence ID" value="SVA82717.1"/>
    <property type="molecule type" value="Genomic_DNA"/>
</dbReference>
<dbReference type="InterPro" id="IPR002744">
    <property type="entry name" value="MIP18-like"/>
</dbReference>
<dbReference type="InterPro" id="IPR034904">
    <property type="entry name" value="FSCA_dom_sf"/>
</dbReference>
<feature type="domain" description="MIP18 family-like" evidence="4">
    <location>
        <begin position="4"/>
        <end position="64"/>
    </location>
</feature>
<dbReference type="PANTHER" id="PTHR42961">
    <property type="entry name" value="IRON-SULFUR PROTEIN NUBPL"/>
    <property type="match status" value="1"/>
</dbReference>
<dbReference type="InterPro" id="IPR033756">
    <property type="entry name" value="YlxH/NBP35"/>
</dbReference>
<dbReference type="Pfam" id="PF01883">
    <property type="entry name" value="FeS_assembly_P"/>
    <property type="match status" value="1"/>
</dbReference>
<evidence type="ECO:0000256" key="3">
    <source>
        <dbReference type="SAM" id="MobiDB-lite"/>
    </source>
</evidence>
<dbReference type="Gene3D" id="3.40.50.300">
    <property type="entry name" value="P-loop containing nucleotide triphosphate hydrolases"/>
    <property type="match status" value="1"/>
</dbReference>
<dbReference type="InterPro" id="IPR027417">
    <property type="entry name" value="P-loop_NTPase"/>
</dbReference>
<feature type="compositionally biased region" description="Low complexity" evidence="3">
    <location>
        <begin position="82"/>
        <end position="96"/>
    </location>
</feature>
<dbReference type="GO" id="GO:0051539">
    <property type="term" value="F:4 iron, 4 sulfur cluster binding"/>
    <property type="evidence" value="ECO:0007669"/>
    <property type="project" value="TreeGrafter"/>
</dbReference>
<accession>A0A381Z1V5</accession>
<dbReference type="AlphaFoldDB" id="A0A381Z1V5"/>
<organism evidence="5">
    <name type="scientific">marine metagenome</name>
    <dbReference type="NCBI Taxonomy" id="408172"/>
    <lineage>
        <taxon>unclassified sequences</taxon>
        <taxon>metagenomes</taxon>
        <taxon>ecological metagenomes</taxon>
    </lineage>
</organism>
<feature type="non-terminal residue" evidence="5">
    <location>
        <position position="173"/>
    </location>
</feature>
<dbReference type="Pfam" id="PF10609">
    <property type="entry name" value="ParA"/>
    <property type="match status" value="1"/>
</dbReference>
<evidence type="ECO:0000313" key="5">
    <source>
        <dbReference type="EMBL" id="SVA82717.1"/>
    </source>
</evidence>
<evidence type="ECO:0000256" key="1">
    <source>
        <dbReference type="ARBA" id="ARBA00022741"/>
    </source>
</evidence>
<dbReference type="SUPFAM" id="SSF117916">
    <property type="entry name" value="Fe-S cluster assembly (FSCA) domain-like"/>
    <property type="match status" value="1"/>
</dbReference>